<keyword evidence="2" id="KW-0732">Signal</keyword>
<dbReference type="OrthoDB" id="10489473at2759"/>
<feature type="signal peptide" evidence="2">
    <location>
        <begin position="1"/>
        <end position="22"/>
    </location>
</feature>
<keyword evidence="4" id="KW-1185">Reference proteome</keyword>
<organism evidence="3 4">
    <name type="scientific">Symbiodinium necroappetens</name>
    <dbReference type="NCBI Taxonomy" id="1628268"/>
    <lineage>
        <taxon>Eukaryota</taxon>
        <taxon>Sar</taxon>
        <taxon>Alveolata</taxon>
        <taxon>Dinophyceae</taxon>
        <taxon>Suessiales</taxon>
        <taxon>Symbiodiniaceae</taxon>
        <taxon>Symbiodinium</taxon>
    </lineage>
</organism>
<protein>
    <submittedName>
        <fullName evidence="3">Uncharacterized protein</fullName>
    </submittedName>
</protein>
<feature type="transmembrane region" description="Helical" evidence="1">
    <location>
        <begin position="470"/>
        <end position="490"/>
    </location>
</feature>
<evidence type="ECO:0000313" key="3">
    <source>
        <dbReference type="EMBL" id="CAE7505647.1"/>
    </source>
</evidence>
<feature type="transmembrane region" description="Helical" evidence="1">
    <location>
        <begin position="147"/>
        <end position="168"/>
    </location>
</feature>
<feature type="transmembrane region" description="Helical" evidence="1">
    <location>
        <begin position="99"/>
        <end position="127"/>
    </location>
</feature>
<feature type="transmembrane region" description="Helical" evidence="1">
    <location>
        <begin position="358"/>
        <end position="377"/>
    </location>
</feature>
<feature type="transmembrane region" description="Helical" evidence="1">
    <location>
        <begin position="295"/>
        <end position="315"/>
    </location>
</feature>
<evidence type="ECO:0000256" key="1">
    <source>
        <dbReference type="SAM" id="Phobius"/>
    </source>
</evidence>
<name>A0A812T3Q7_9DINO</name>
<feature type="transmembrane region" description="Helical" evidence="1">
    <location>
        <begin position="525"/>
        <end position="546"/>
    </location>
</feature>
<reference evidence="3" key="1">
    <citation type="submission" date="2021-02" db="EMBL/GenBank/DDBJ databases">
        <authorList>
            <person name="Dougan E. K."/>
            <person name="Rhodes N."/>
            <person name="Thang M."/>
            <person name="Chan C."/>
        </authorList>
    </citation>
    <scope>NUCLEOTIDE SEQUENCE</scope>
</reference>
<keyword evidence="1" id="KW-0812">Transmembrane</keyword>
<dbReference type="EMBL" id="CAJNJA010023108">
    <property type="protein sequence ID" value="CAE7505647.1"/>
    <property type="molecule type" value="Genomic_DNA"/>
</dbReference>
<feature type="chain" id="PRO_5032470375" evidence="2">
    <location>
        <begin position="23"/>
        <end position="547"/>
    </location>
</feature>
<gene>
    <name evidence="3" type="ORF">SNEC2469_LOCUS14415</name>
</gene>
<dbReference type="AlphaFoldDB" id="A0A812T3Q7"/>
<keyword evidence="1" id="KW-0472">Membrane</keyword>
<evidence type="ECO:0000256" key="2">
    <source>
        <dbReference type="SAM" id="SignalP"/>
    </source>
</evidence>
<keyword evidence="1" id="KW-1133">Transmembrane helix</keyword>
<proteinExistence type="predicted"/>
<comment type="caution">
    <text evidence="3">The sequence shown here is derived from an EMBL/GenBank/DDBJ whole genome shotgun (WGS) entry which is preliminary data.</text>
</comment>
<dbReference type="Proteomes" id="UP000601435">
    <property type="component" value="Unassembled WGS sequence"/>
</dbReference>
<feature type="transmembrane region" description="Helical" evidence="1">
    <location>
        <begin position="238"/>
        <end position="257"/>
    </location>
</feature>
<evidence type="ECO:0000313" key="4">
    <source>
        <dbReference type="Proteomes" id="UP000601435"/>
    </source>
</evidence>
<feature type="transmembrane region" description="Helical" evidence="1">
    <location>
        <begin position="383"/>
        <end position="404"/>
    </location>
</feature>
<sequence>MAKPWTAVVLLATAAFMLVGLSFQPSPPVSMTSPVTSPASRFLTRGEPQAPARRLAHHNPPRCTSFWETIWARCRVTLHWVRVLCLAESKASVPVMGPLLAGVAIVVCMLLWLLAVGSLGYVVAVLWTEFRSLRHQLDKFYREETKLFFGMLVLSGVVPVLLLLLFPWPTLPICNSAPCPCANGFCHAADDGCKSCFEGFHLSSGVCEENVCSCKHGVAIARHAEAFAKGSPPFETHIPITVSVCVSAVLFVTPIIYTTVTRRPFMLVVEVAISSADFGSDLLSVFNNDFYSWEMFVLAVLIVMAAGVSTIVGHYGGSLIETSFNTYNRLAFISWTLLADKGINQVFEIAGDSFEKHLVNVVCAFFLALSLPLLVLVLAPMVAASQCVMLFATGIVLHSTRLLLLKSVQTFYEKQVLGREITTPDTPDHVDPERYHTIILTEILTEGLPSTVLTLVNYGLMRQAYMVSQLNTVAVLSLMVSAYLVARIGFKYGHHMLYHKKALADIPLPYSPEVETYAHVGKDEVMAAGGAVAGVGGTSAALVMAAG</sequence>
<accession>A0A812T3Q7</accession>